<keyword evidence="1 2" id="KW-0238">DNA-binding</keyword>
<evidence type="ECO:0000256" key="1">
    <source>
        <dbReference type="ARBA" id="ARBA00023125"/>
    </source>
</evidence>
<dbReference type="Gene3D" id="2.40.290.10">
    <property type="match status" value="1"/>
</dbReference>
<comment type="function">
    <text evidence="2">With LigD forms a non-homologous end joining (NHEJ) DNA repair enzyme, which repairs dsDNA breaks with reduced fidelity. Binds linear dsDNA with 5'- and 3'- overhangs but not closed circular dsDNA nor ssDNA. Recruits and stimulates the ligase activity of LigD.</text>
</comment>
<comment type="caution">
    <text evidence="5">The sequence shown here is derived from an EMBL/GenBank/DDBJ whole genome shotgun (WGS) entry which is preliminary data.</text>
</comment>
<name>A0AAI9N1M2_9BURK</name>
<dbReference type="EMBL" id="AEEC02000047">
    <property type="protein sequence ID" value="EOA02510.1"/>
    <property type="molecule type" value="Genomic_DNA"/>
</dbReference>
<proteinExistence type="inferred from homology"/>
<dbReference type="AlphaFoldDB" id="A0AAI9N1M2"/>
<evidence type="ECO:0000256" key="2">
    <source>
        <dbReference type="HAMAP-Rule" id="MF_01875"/>
    </source>
</evidence>
<dbReference type="InterPro" id="IPR016194">
    <property type="entry name" value="SPOC-like_C_dom_sf"/>
</dbReference>
<keyword evidence="2" id="KW-0227">DNA damage</keyword>
<dbReference type="NCBIfam" id="TIGR02772">
    <property type="entry name" value="Ku_bact"/>
    <property type="match status" value="1"/>
</dbReference>
<dbReference type="HAMAP" id="MF_01875">
    <property type="entry name" value="Prokaryotic_Ku"/>
    <property type="match status" value="1"/>
</dbReference>
<dbReference type="SMART" id="SM00559">
    <property type="entry name" value="Ku78"/>
    <property type="match status" value="1"/>
</dbReference>
<comment type="subunit">
    <text evidence="2">Homodimer. Interacts with LigD.</text>
</comment>
<dbReference type="SUPFAM" id="SSF100939">
    <property type="entry name" value="SPOC domain-like"/>
    <property type="match status" value="1"/>
</dbReference>
<dbReference type="Proteomes" id="UP000006772">
    <property type="component" value="Unassembled WGS sequence"/>
</dbReference>
<feature type="region of interest" description="Disordered" evidence="3">
    <location>
        <begin position="264"/>
        <end position="349"/>
    </location>
</feature>
<keyword evidence="2" id="KW-0234">DNA repair</keyword>
<dbReference type="GO" id="GO:0006303">
    <property type="term" value="P:double-strand break repair via nonhomologous end joining"/>
    <property type="evidence" value="ECO:0007669"/>
    <property type="project" value="UniProtKB-UniRule"/>
</dbReference>
<gene>
    <name evidence="2" type="primary">ku</name>
    <name evidence="5" type="ORF">HFRIS_022163</name>
</gene>
<feature type="region of interest" description="Disordered" evidence="3">
    <location>
        <begin position="230"/>
        <end position="249"/>
    </location>
</feature>
<dbReference type="RefSeq" id="WP_006465233.1">
    <property type="nucleotide sequence ID" value="NZ_AEEC02000047.1"/>
</dbReference>
<dbReference type="GO" id="GO:0006310">
    <property type="term" value="P:DNA recombination"/>
    <property type="evidence" value="ECO:0007669"/>
    <property type="project" value="UniProtKB-KW"/>
</dbReference>
<dbReference type="InterPro" id="IPR006164">
    <property type="entry name" value="DNA_bd_Ku70/Ku80"/>
</dbReference>
<feature type="compositionally biased region" description="Low complexity" evidence="3">
    <location>
        <begin position="339"/>
        <end position="349"/>
    </location>
</feature>
<dbReference type="Pfam" id="PF02735">
    <property type="entry name" value="Ku"/>
    <property type="match status" value="1"/>
</dbReference>
<accession>A0AAI9N1M2</accession>
<dbReference type="PANTHER" id="PTHR41251">
    <property type="entry name" value="NON-HOMOLOGOUS END JOINING PROTEIN KU"/>
    <property type="match status" value="1"/>
</dbReference>
<evidence type="ECO:0000259" key="4">
    <source>
        <dbReference type="SMART" id="SM00559"/>
    </source>
</evidence>
<dbReference type="PANTHER" id="PTHR41251:SF1">
    <property type="entry name" value="NON-HOMOLOGOUS END JOINING PROTEIN KU"/>
    <property type="match status" value="1"/>
</dbReference>
<evidence type="ECO:0000256" key="3">
    <source>
        <dbReference type="SAM" id="MobiDB-lite"/>
    </source>
</evidence>
<reference evidence="5 6" key="1">
    <citation type="journal article" date="2013" name="Front. Microbiol.">
        <title>The genome of the endophytic bacterium H. frisingense GSF30(T) identifies diverse strategies in the Herbaspirillum genus to interact with plants.</title>
        <authorList>
            <person name="Straub D."/>
            <person name="Rothballer M."/>
            <person name="Hartmann A."/>
            <person name="Ludewig U."/>
        </authorList>
    </citation>
    <scope>NUCLEOTIDE SEQUENCE [LARGE SCALE GENOMIC DNA]</scope>
    <source>
        <strain evidence="5 6">GSF30</strain>
    </source>
</reference>
<protein>
    <recommendedName>
        <fullName evidence="2">Non-homologous end joining protein Ku</fullName>
    </recommendedName>
</protein>
<dbReference type="PIRSF" id="PIRSF006493">
    <property type="entry name" value="Prok_Ku"/>
    <property type="match status" value="1"/>
</dbReference>
<feature type="compositionally biased region" description="Low complexity" evidence="3">
    <location>
        <begin position="318"/>
        <end position="331"/>
    </location>
</feature>
<feature type="domain" description="Ku" evidence="4">
    <location>
        <begin position="53"/>
        <end position="182"/>
    </location>
</feature>
<evidence type="ECO:0000313" key="5">
    <source>
        <dbReference type="EMBL" id="EOA02510.1"/>
    </source>
</evidence>
<sequence>MRRALWKGAISFGLINIPVELYTAEKHDELDFTLLDKRDLSPVGYKRYNKKSGREVPWENIIKGYEYEDGKFVLMSDEDLRRANVEATQSIDIQSFVEREQVPILYYEQPYFLAPAKGGDKAYALLRETLLASDKMAIAQIVIRTRQHLAALIPQGDMLQLITLRYPSELRAPDDLPVPSRKSKKAAVTRQEVEMARALVDHMSAEWEPEQFHDTYRDDVLGLIKKKIKSRQTHEVAEPDEAAAPASSGAKVVDLMALLKSSLDGRGKASAKARKSGRGDVDEEEGKEEDQDKPTQGAKVHKLADRKPAAKRSSTRNGTKAAAGTTSAKSSSKSRKSAKSSGTSRRAQA</sequence>
<keyword evidence="2" id="KW-0233">DNA recombination</keyword>
<dbReference type="GO" id="GO:0003690">
    <property type="term" value="F:double-stranded DNA binding"/>
    <property type="evidence" value="ECO:0007669"/>
    <property type="project" value="UniProtKB-UniRule"/>
</dbReference>
<evidence type="ECO:0000313" key="6">
    <source>
        <dbReference type="Proteomes" id="UP000006772"/>
    </source>
</evidence>
<organism evidence="5 6">
    <name type="scientific">Herbaspirillum frisingense GSF30</name>
    <dbReference type="NCBI Taxonomy" id="864073"/>
    <lineage>
        <taxon>Bacteria</taxon>
        <taxon>Pseudomonadati</taxon>
        <taxon>Pseudomonadota</taxon>
        <taxon>Betaproteobacteria</taxon>
        <taxon>Burkholderiales</taxon>
        <taxon>Oxalobacteraceae</taxon>
        <taxon>Herbaspirillum</taxon>
    </lineage>
</organism>
<dbReference type="CDD" id="cd00789">
    <property type="entry name" value="KU_like"/>
    <property type="match status" value="1"/>
</dbReference>
<comment type="similarity">
    <text evidence="2">Belongs to the prokaryotic Ku family.</text>
</comment>
<dbReference type="InterPro" id="IPR009187">
    <property type="entry name" value="Prok_Ku"/>
</dbReference>
<feature type="compositionally biased region" description="Acidic residues" evidence="3">
    <location>
        <begin position="281"/>
        <end position="291"/>
    </location>
</feature>